<evidence type="ECO:0000313" key="3">
    <source>
        <dbReference type="Proteomes" id="UP000020766"/>
    </source>
</evidence>
<dbReference type="InterPro" id="IPR020556">
    <property type="entry name" value="Amidase_CS"/>
</dbReference>
<name>A0A014MG28_9BURK</name>
<dbReference type="GO" id="GO:0003824">
    <property type="term" value="F:catalytic activity"/>
    <property type="evidence" value="ECO:0007669"/>
    <property type="project" value="InterPro"/>
</dbReference>
<dbReference type="AlphaFoldDB" id="A0A014MG28"/>
<dbReference type="PANTHER" id="PTHR11895">
    <property type="entry name" value="TRANSAMIDASE"/>
    <property type="match status" value="1"/>
</dbReference>
<accession>A0A014MG28</accession>
<evidence type="ECO:0000259" key="1">
    <source>
        <dbReference type="Pfam" id="PF01425"/>
    </source>
</evidence>
<dbReference type="RefSeq" id="WP_043381752.1">
    <property type="nucleotide sequence ID" value="NZ_JBOK01000006.1"/>
</dbReference>
<dbReference type="STRING" id="225991.MA05_03835"/>
<keyword evidence="3" id="KW-1185">Reference proteome</keyword>
<dbReference type="InterPro" id="IPR023631">
    <property type="entry name" value="Amidase_dom"/>
</dbReference>
<dbReference type="PATRIC" id="fig|1457173.3.peg.1355"/>
<dbReference type="PROSITE" id="PS00571">
    <property type="entry name" value="AMIDASES"/>
    <property type="match status" value="1"/>
</dbReference>
<dbReference type="SUPFAM" id="SSF75304">
    <property type="entry name" value="Amidase signature (AS) enzymes"/>
    <property type="match status" value="1"/>
</dbReference>
<protein>
    <recommendedName>
        <fullName evidence="1">Amidase domain-containing protein</fullName>
    </recommendedName>
</protein>
<organism evidence="2 3">
    <name type="scientific">Comamonas aquatica DA1877</name>
    <dbReference type="NCBI Taxonomy" id="1457173"/>
    <lineage>
        <taxon>Bacteria</taxon>
        <taxon>Pseudomonadati</taxon>
        <taxon>Pseudomonadota</taxon>
        <taxon>Betaproteobacteria</taxon>
        <taxon>Burkholderiales</taxon>
        <taxon>Comamonadaceae</taxon>
        <taxon>Comamonas</taxon>
    </lineage>
</organism>
<comment type="caution">
    <text evidence="2">The sequence shown here is derived from an EMBL/GenBank/DDBJ whole genome shotgun (WGS) entry which is preliminary data.</text>
</comment>
<sequence>MTTTSLERTRAALQAIADAGAEGARIFTQVYADTALQAAAAADARAAAGICLGPLDGRIVSVKDLFDVAGETTTAGSKVRHTAAPAERDAVIVQRLRAAGAVIIGKTNMTEFAFSGIGINPHYGTPGNARDAARIPGGSSSGAGVAVARGMCEIAIGSDTGGSIRIPAALNGVTGFKPTQARVPREGAFPLSFSLDTVGPLSRSVLDCAQTDAVLAQQPWAPLVPRTVAGLRVAVPRGLLFTQTEDQVLAAFEQTLAGLRAAQVRTTDVNLDAWLGAPFQLQEQGTLIAAEAAHIHRELLAAGQADQLDALVLSRIRRGETITAAHYVGVQQARAQLQTQLDAALADFDLLALPTVPVVAPTIESLDDADTFHRTNMLVLRNPSVFNFYDLPAVSLPLPRAAGELPVGLMLVGKRHGDRELLSVADAVQTSLTA</sequence>
<reference evidence="2 3" key="1">
    <citation type="submission" date="2014-01" db="EMBL/GenBank/DDBJ databases">
        <title>Interspecies Systems Biology Uncovers Metabolites Affecting C. elegans Gene Expression and Life History Traits.</title>
        <authorList>
            <person name="Watson E."/>
            <person name="Macneil L.T."/>
            <person name="Ritter A.D."/>
            <person name="Yilmaz L.S."/>
            <person name="Rosebrock A.P."/>
            <person name="Caudy A.A."/>
            <person name="Walhout A.J."/>
        </authorList>
    </citation>
    <scope>NUCLEOTIDE SEQUENCE [LARGE SCALE GENOMIC DNA]</scope>
    <source>
        <strain evidence="2 3">DA1877</strain>
    </source>
</reference>
<evidence type="ECO:0000313" key="2">
    <source>
        <dbReference type="EMBL" id="EXU80661.1"/>
    </source>
</evidence>
<dbReference type="Pfam" id="PF01425">
    <property type="entry name" value="Amidase"/>
    <property type="match status" value="1"/>
</dbReference>
<feature type="domain" description="Amidase" evidence="1">
    <location>
        <begin position="23"/>
        <end position="422"/>
    </location>
</feature>
<dbReference type="PANTHER" id="PTHR11895:SF176">
    <property type="entry name" value="AMIDASE AMID-RELATED"/>
    <property type="match status" value="1"/>
</dbReference>
<dbReference type="InterPro" id="IPR000120">
    <property type="entry name" value="Amidase"/>
</dbReference>
<dbReference type="EMBL" id="JBOK01000006">
    <property type="protein sequence ID" value="EXU80661.1"/>
    <property type="molecule type" value="Genomic_DNA"/>
</dbReference>
<dbReference type="NCBIfam" id="NF004622">
    <property type="entry name" value="PRK05962.1"/>
    <property type="match status" value="1"/>
</dbReference>
<proteinExistence type="predicted"/>
<gene>
    <name evidence="2" type="ORF">AX13_15480</name>
</gene>
<dbReference type="NCBIfam" id="NF005460">
    <property type="entry name" value="PRK07056.1"/>
    <property type="match status" value="1"/>
</dbReference>
<dbReference type="Proteomes" id="UP000020766">
    <property type="component" value="Unassembled WGS sequence"/>
</dbReference>
<dbReference type="InterPro" id="IPR036928">
    <property type="entry name" value="AS_sf"/>
</dbReference>
<dbReference type="Gene3D" id="3.90.1300.10">
    <property type="entry name" value="Amidase signature (AS) domain"/>
    <property type="match status" value="1"/>
</dbReference>